<dbReference type="GO" id="GO:0005737">
    <property type="term" value="C:cytoplasm"/>
    <property type="evidence" value="ECO:0007669"/>
    <property type="project" value="UniProtKB-SubCell"/>
</dbReference>
<keyword evidence="6" id="KW-0963">Cytoplasm</keyword>
<evidence type="ECO:0000256" key="4">
    <source>
        <dbReference type="ARBA" id="ARBA00023102"/>
    </source>
</evidence>
<dbReference type="Gene3D" id="3.30.230.40">
    <property type="entry name" value="Imidazole glycerol phosphate dehydratase, domain 1"/>
    <property type="match status" value="2"/>
</dbReference>
<dbReference type="UniPathway" id="UPA00031">
    <property type="reaction ID" value="UER00011"/>
</dbReference>
<keyword evidence="4 6" id="KW-0368">Histidine biosynthesis</keyword>
<dbReference type="AlphaFoldDB" id="A0A7J3ZLH5"/>
<dbReference type="InterPro" id="IPR020565">
    <property type="entry name" value="ImidazoleglycerP_deHydtase_CS"/>
</dbReference>
<evidence type="ECO:0000256" key="3">
    <source>
        <dbReference type="ARBA" id="ARBA00022605"/>
    </source>
</evidence>
<dbReference type="EC" id="4.2.1.19" evidence="6"/>
<proteinExistence type="inferred from homology"/>
<dbReference type="SUPFAM" id="SSF54211">
    <property type="entry name" value="Ribosomal protein S5 domain 2-like"/>
    <property type="match status" value="2"/>
</dbReference>
<dbReference type="Pfam" id="PF00475">
    <property type="entry name" value="IGPD"/>
    <property type="match status" value="1"/>
</dbReference>
<comment type="caution">
    <text evidence="7">The sequence shown here is derived from an EMBL/GenBank/DDBJ whole genome shotgun (WGS) entry which is preliminary data.</text>
</comment>
<dbReference type="HAMAP" id="MF_00076">
    <property type="entry name" value="HisB"/>
    <property type="match status" value="1"/>
</dbReference>
<comment type="subcellular location">
    <subcellularLocation>
        <location evidence="6">Cytoplasm</location>
    </subcellularLocation>
</comment>
<comment type="similarity">
    <text evidence="6">Belongs to the imidazoleglycerol-phosphate dehydratase family.</text>
</comment>
<evidence type="ECO:0000256" key="2">
    <source>
        <dbReference type="ARBA" id="ARBA00016664"/>
    </source>
</evidence>
<keyword evidence="5 6" id="KW-0456">Lyase</keyword>
<organism evidence="7">
    <name type="scientific">Fervidicoccus fontis</name>
    <dbReference type="NCBI Taxonomy" id="683846"/>
    <lineage>
        <taxon>Archaea</taxon>
        <taxon>Thermoproteota</taxon>
        <taxon>Thermoprotei</taxon>
        <taxon>Fervidicoccales</taxon>
        <taxon>Fervidicoccaceae</taxon>
        <taxon>Fervidicoccus</taxon>
    </lineage>
</organism>
<reference evidence="7" key="1">
    <citation type="journal article" date="2020" name="mSystems">
        <title>Genome- and Community-Level Interaction Insights into Carbon Utilization and Element Cycling Functions of Hydrothermarchaeota in Hydrothermal Sediment.</title>
        <authorList>
            <person name="Zhou Z."/>
            <person name="Liu Y."/>
            <person name="Xu W."/>
            <person name="Pan J."/>
            <person name="Luo Z.H."/>
            <person name="Li M."/>
        </authorList>
    </citation>
    <scope>NUCLEOTIDE SEQUENCE [LARGE SCALE GENOMIC DNA]</scope>
    <source>
        <strain evidence="7">SpSt-1116</strain>
    </source>
</reference>
<evidence type="ECO:0000256" key="6">
    <source>
        <dbReference type="HAMAP-Rule" id="MF_00076"/>
    </source>
</evidence>
<name>A0A7J3ZLH5_9CREN</name>
<dbReference type="GO" id="GO:0004424">
    <property type="term" value="F:imidazoleglycerol-phosphate dehydratase activity"/>
    <property type="evidence" value="ECO:0007669"/>
    <property type="project" value="UniProtKB-UniRule"/>
</dbReference>
<dbReference type="PANTHER" id="PTHR23133:SF2">
    <property type="entry name" value="IMIDAZOLEGLYCEROL-PHOSPHATE DEHYDRATASE"/>
    <property type="match status" value="1"/>
</dbReference>
<comment type="pathway">
    <text evidence="1 6">Amino-acid biosynthesis; L-histidine biosynthesis; L-histidine from 5-phospho-alpha-D-ribose 1-diphosphate: step 6/9.</text>
</comment>
<accession>A0A7J3ZLH5</accession>
<dbReference type="EMBL" id="DRZC01000079">
    <property type="protein sequence ID" value="HHQ80956.1"/>
    <property type="molecule type" value="Genomic_DNA"/>
</dbReference>
<dbReference type="GO" id="GO:0000105">
    <property type="term" value="P:L-histidine biosynthetic process"/>
    <property type="evidence" value="ECO:0007669"/>
    <property type="project" value="UniProtKB-UniRule"/>
</dbReference>
<gene>
    <name evidence="6 7" type="primary">hisB</name>
    <name evidence="7" type="ORF">ENM78_05865</name>
</gene>
<dbReference type="PANTHER" id="PTHR23133">
    <property type="entry name" value="IMIDAZOLEGLYCEROL-PHOSPHATE DEHYDRATASE HIS7"/>
    <property type="match status" value="1"/>
</dbReference>
<dbReference type="PROSITE" id="PS00954">
    <property type="entry name" value="IGP_DEHYDRATASE_1"/>
    <property type="match status" value="1"/>
</dbReference>
<keyword evidence="3 6" id="KW-0028">Amino-acid biosynthesis</keyword>
<evidence type="ECO:0000313" key="7">
    <source>
        <dbReference type="EMBL" id="HHQ80956.1"/>
    </source>
</evidence>
<dbReference type="FunFam" id="3.30.230.40:FF:000001">
    <property type="entry name" value="Imidazoleglycerol-phosphate dehydratase HisB"/>
    <property type="match status" value="1"/>
</dbReference>
<comment type="catalytic activity">
    <reaction evidence="6">
        <text>D-erythro-1-(imidazol-4-yl)glycerol 3-phosphate = 3-(imidazol-4-yl)-2-oxopropyl phosphate + H2O</text>
        <dbReference type="Rhea" id="RHEA:11040"/>
        <dbReference type="ChEBI" id="CHEBI:15377"/>
        <dbReference type="ChEBI" id="CHEBI:57766"/>
        <dbReference type="ChEBI" id="CHEBI:58278"/>
        <dbReference type="EC" id="4.2.1.19"/>
    </reaction>
</comment>
<evidence type="ECO:0000256" key="1">
    <source>
        <dbReference type="ARBA" id="ARBA00005047"/>
    </source>
</evidence>
<protein>
    <recommendedName>
        <fullName evidence="2 6">Imidazoleglycerol-phosphate dehydratase</fullName>
        <shortName evidence="6">IGPD</shortName>
        <ecNumber evidence="6">4.2.1.19</ecNumber>
    </recommendedName>
</protein>
<dbReference type="CDD" id="cd07914">
    <property type="entry name" value="IGPD"/>
    <property type="match status" value="1"/>
</dbReference>
<evidence type="ECO:0000256" key="5">
    <source>
        <dbReference type="ARBA" id="ARBA00023239"/>
    </source>
</evidence>
<dbReference type="PROSITE" id="PS00955">
    <property type="entry name" value="IGP_DEHYDRATASE_2"/>
    <property type="match status" value="1"/>
</dbReference>
<dbReference type="InterPro" id="IPR038494">
    <property type="entry name" value="IGPD_sf"/>
</dbReference>
<dbReference type="InterPro" id="IPR000807">
    <property type="entry name" value="ImidazoleglycerolP_deHydtase"/>
</dbReference>
<dbReference type="InterPro" id="IPR020568">
    <property type="entry name" value="Ribosomal_Su5_D2-typ_SF"/>
</dbReference>
<dbReference type="FunFam" id="3.30.230.40:FF:000003">
    <property type="entry name" value="Imidazoleglycerol-phosphate dehydratase HisB"/>
    <property type="match status" value="1"/>
</dbReference>
<sequence>MGRRAVVERRTNEVEVKLELDLDGSGISRVSTGLPFLDHLLETLIGFSEFNAIISVSEVKKVDDHHIVEDVAIAFGTAMQRALGEKVGIRRFASAMVPMDDSLALVVVDISGRPYAVCNASFRRGEIGGIATENIKHFISTLAASAGITIHAHVLYGCNDHHKAEALFKALGLALGSATRVVSDRVPSTKGVL</sequence>
<dbReference type="NCBIfam" id="NF002111">
    <property type="entry name" value="PRK00951.2-1"/>
    <property type="match status" value="1"/>
</dbReference>